<accession>A0A8H6XAS4</accession>
<name>A0A8H6XAS4_9AGAR</name>
<protein>
    <submittedName>
        <fullName evidence="2">Uncharacterized protein</fullName>
    </submittedName>
</protein>
<comment type="caution">
    <text evidence="2">The sequence shown here is derived from an EMBL/GenBank/DDBJ whole genome shotgun (WGS) entry which is preliminary data.</text>
</comment>
<feature type="region of interest" description="Disordered" evidence="1">
    <location>
        <begin position="538"/>
        <end position="603"/>
    </location>
</feature>
<feature type="compositionally biased region" description="Low complexity" evidence="1">
    <location>
        <begin position="789"/>
        <end position="799"/>
    </location>
</feature>
<evidence type="ECO:0000313" key="3">
    <source>
        <dbReference type="Proteomes" id="UP000623467"/>
    </source>
</evidence>
<reference evidence="2" key="1">
    <citation type="submission" date="2020-05" db="EMBL/GenBank/DDBJ databases">
        <title>Mycena genomes resolve the evolution of fungal bioluminescence.</title>
        <authorList>
            <person name="Tsai I.J."/>
        </authorList>
    </citation>
    <scope>NUCLEOTIDE SEQUENCE</scope>
    <source>
        <strain evidence="2">160909Yilan</strain>
    </source>
</reference>
<feature type="region of interest" description="Disordered" evidence="1">
    <location>
        <begin position="820"/>
        <end position="882"/>
    </location>
</feature>
<evidence type="ECO:0000313" key="2">
    <source>
        <dbReference type="EMBL" id="KAF7337192.1"/>
    </source>
</evidence>
<feature type="compositionally biased region" description="Polar residues" evidence="1">
    <location>
        <begin position="873"/>
        <end position="882"/>
    </location>
</feature>
<feature type="compositionally biased region" description="Low complexity" evidence="1">
    <location>
        <begin position="845"/>
        <end position="869"/>
    </location>
</feature>
<organism evidence="2 3">
    <name type="scientific">Mycena sanguinolenta</name>
    <dbReference type="NCBI Taxonomy" id="230812"/>
    <lineage>
        <taxon>Eukaryota</taxon>
        <taxon>Fungi</taxon>
        <taxon>Dikarya</taxon>
        <taxon>Basidiomycota</taxon>
        <taxon>Agaricomycotina</taxon>
        <taxon>Agaricomycetes</taxon>
        <taxon>Agaricomycetidae</taxon>
        <taxon>Agaricales</taxon>
        <taxon>Marasmiineae</taxon>
        <taxon>Mycenaceae</taxon>
        <taxon>Mycena</taxon>
    </lineage>
</organism>
<gene>
    <name evidence="2" type="ORF">MSAN_02271400</name>
</gene>
<dbReference type="AlphaFoldDB" id="A0A8H6XAS4"/>
<dbReference type="Proteomes" id="UP000623467">
    <property type="component" value="Unassembled WGS sequence"/>
</dbReference>
<dbReference type="OrthoDB" id="3028129at2759"/>
<feature type="compositionally biased region" description="Acidic residues" evidence="1">
    <location>
        <begin position="556"/>
        <end position="577"/>
    </location>
</feature>
<evidence type="ECO:0000256" key="1">
    <source>
        <dbReference type="SAM" id="MobiDB-lite"/>
    </source>
</evidence>
<dbReference type="EMBL" id="JACAZH010000035">
    <property type="protein sequence ID" value="KAF7337192.1"/>
    <property type="molecule type" value="Genomic_DNA"/>
</dbReference>
<keyword evidence="3" id="KW-1185">Reference proteome</keyword>
<feature type="region of interest" description="Disordered" evidence="1">
    <location>
        <begin position="778"/>
        <end position="799"/>
    </location>
</feature>
<sequence length="882" mass="95844">MHHRPGYTDASKKNDTRNFWPGLFYDYWRLFPWRMPLTEDPPPGCEPPPEDAEAAFKALDCDLTPEEEALKTKIQTETKQKIKHWFNRQRPGHMGIQGNPFFHQLKQMRQKNDEPAPKRLADYQYYLQHPDHKDAVEARFQEECGDEPRKKHLALRCKLAREMLAAETEDVRTRLKEECEKAHQTELAAWKEADKGWPSANPEVQKQCREQFLPIIAPLLEGLRAYTGFTINIVAARVNGETFDVSSANAGVVQGKDWAQYDPVGYAEMLLRFLRFVHAEHLEATGQSLSATPMPAVPTSTSTAAIATPAATAAPMTAAATTASSPTISAAAIGANMKCMSPAGDDAPTGPDIDMTFAPPLPAAPRDALMGPPPLPALVNDEVDQALLSGFLLPTAPPRTEDLAAPPATAAPAPTPATLATIPAAPAPAAIPPAPTVPAPTPMGSGLPAPSALEAGMVRMWALEALVPEEQALGVRQMNITLHAEVMAMPPGTRGPYVRRLARMPSIELNRENSMARNRAWQADMGLSSAVAFVGMKTKRSAKDDKGRQKKKPRNDEDDWDDDDGEDEDNDSDESDREEIARAATPRVTRSQAKSSKPGVSGWAETGKKMLLTGIEGEEWAALVGLWYKLEEQSGFISPNKPHPTALRLKEVGVWVKNARKGTPSVSTNTFPKEWTNWWTAINPGWRRVEGQLVRQENEGDFAVLRCPGPNGFLSVLTCLKWWRVTLETESSEWREAVADVCWVLERMVEYVFYLLNICMYTADTPDPAVPARRGAPVRARARGRGAEPRGIAKSAGDARSARADASLVRKVGLKALVGTLEEPAAPPGTMEPSPNPETSGSEAGGAPAATGDAASLMGMEMDGNGNEGVAANDSNGTKVVG</sequence>
<proteinExistence type="predicted"/>